<keyword evidence="3" id="KW-1185">Reference proteome</keyword>
<feature type="transmembrane region" description="Helical" evidence="1">
    <location>
        <begin position="84"/>
        <end position="109"/>
    </location>
</feature>
<organism evidence="2 3">
    <name type="scientific">Flavobacterium sinopsychrotolerans</name>
    <dbReference type="NCBI Taxonomy" id="604089"/>
    <lineage>
        <taxon>Bacteria</taxon>
        <taxon>Pseudomonadati</taxon>
        <taxon>Bacteroidota</taxon>
        <taxon>Flavobacteriia</taxon>
        <taxon>Flavobacteriales</taxon>
        <taxon>Flavobacteriaceae</taxon>
        <taxon>Flavobacterium</taxon>
    </lineage>
</organism>
<feature type="transmembrane region" description="Helical" evidence="1">
    <location>
        <begin position="130"/>
        <end position="152"/>
    </location>
</feature>
<accession>A0A1H8LYG1</accession>
<evidence type="ECO:0008006" key="4">
    <source>
        <dbReference type="Google" id="ProtNLM"/>
    </source>
</evidence>
<proteinExistence type="predicted"/>
<dbReference type="RefSeq" id="WP_091169315.1">
    <property type="nucleotide sequence ID" value="NZ_CBCSFM010000005.1"/>
</dbReference>
<sequence>MDKQSLFFTSIVGIVAIALMLIAIQFLAKRLKIQTNTEQKINTSYSIWFGSLLLSFILFLKVALELVENSIELIIADKSINNTFVAVMEQIAIFTGFSFLFTFLAYYIVHVIIKFSIGNRNDSIEIEKDNVGYFLIKGLVLLTLVFSLITIFEHFLRWFAPAVETPFYH</sequence>
<evidence type="ECO:0000313" key="2">
    <source>
        <dbReference type="EMBL" id="SEO09906.1"/>
    </source>
</evidence>
<dbReference type="EMBL" id="FODN01000003">
    <property type="protein sequence ID" value="SEO09906.1"/>
    <property type="molecule type" value="Genomic_DNA"/>
</dbReference>
<evidence type="ECO:0000256" key="1">
    <source>
        <dbReference type="SAM" id="Phobius"/>
    </source>
</evidence>
<keyword evidence="1" id="KW-0812">Transmembrane</keyword>
<feature type="transmembrane region" description="Helical" evidence="1">
    <location>
        <begin position="6"/>
        <end position="24"/>
    </location>
</feature>
<feature type="transmembrane region" description="Helical" evidence="1">
    <location>
        <begin position="45"/>
        <end position="64"/>
    </location>
</feature>
<dbReference type="AlphaFoldDB" id="A0A1H8LYG1"/>
<protein>
    <recommendedName>
        <fullName evidence="4">DUF350 domain-containing protein</fullName>
    </recommendedName>
</protein>
<dbReference type="OrthoDB" id="1359491at2"/>
<reference evidence="3" key="1">
    <citation type="submission" date="2016-10" db="EMBL/GenBank/DDBJ databases">
        <authorList>
            <person name="Varghese N."/>
            <person name="Submissions S."/>
        </authorList>
    </citation>
    <scope>NUCLEOTIDE SEQUENCE [LARGE SCALE GENOMIC DNA]</scope>
    <source>
        <strain evidence="3">CGMCC 1.8704</strain>
    </source>
</reference>
<dbReference type="STRING" id="604089.SAMN04487942_1728"/>
<evidence type="ECO:0000313" key="3">
    <source>
        <dbReference type="Proteomes" id="UP000198657"/>
    </source>
</evidence>
<keyword evidence="1" id="KW-0472">Membrane</keyword>
<gene>
    <name evidence="2" type="ORF">SAMN04487942_1728</name>
</gene>
<dbReference type="Proteomes" id="UP000198657">
    <property type="component" value="Unassembled WGS sequence"/>
</dbReference>
<name>A0A1H8LYG1_9FLAO</name>
<keyword evidence="1" id="KW-1133">Transmembrane helix</keyword>